<protein>
    <recommendedName>
        <fullName evidence="1">Sigma-54 factor interaction domain-containing protein</fullName>
    </recommendedName>
</protein>
<evidence type="ECO:0000259" key="1">
    <source>
        <dbReference type="Pfam" id="PF00158"/>
    </source>
</evidence>
<dbReference type="Proteomes" id="UP000422764">
    <property type="component" value="Chromosome"/>
</dbReference>
<gene>
    <name evidence="2" type="ORF">GOM49_16700</name>
</gene>
<dbReference type="GO" id="GO:0005524">
    <property type="term" value="F:ATP binding"/>
    <property type="evidence" value="ECO:0007669"/>
    <property type="project" value="InterPro"/>
</dbReference>
<proteinExistence type="predicted"/>
<evidence type="ECO:0000313" key="3">
    <source>
        <dbReference type="Proteomes" id="UP000422764"/>
    </source>
</evidence>
<dbReference type="EMBL" id="CP046522">
    <property type="protein sequence ID" value="QGU96902.1"/>
    <property type="molecule type" value="Genomic_DNA"/>
</dbReference>
<dbReference type="GO" id="GO:0006355">
    <property type="term" value="P:regulation of DNA-templated transcription"/>
    <property type="evidence" value="ECO:0007669"/>
    <property type="project" value="InterPro"/>
</dbReference>
<organism evidence="2 3">
    <name type="scientific">Clostridium bovifaecis</name>
    <dbReference type="NCBI Taxonomy" id="2184719"/>
    <lineage>
        <taxon>Bacteria</taxon>
        <taxon>Bacillati</taxon>
        <taxon>Bacillota</taxon>
        <taxon>Clostridia</taxon>
        <taxon>Eubacteriales</taxon>
        <taxon>Clostridiaceae</taxon>
        <taxon>Clostridium</taxon>
    </lineage>
</organism>
<sequence length="74" mass="8524">MSKGYILQAYRVTYSFDNTFAHSIHNYSKESTNPFVSINCAAKNYSLTFVFSKIHNKTAAAYKLFICCSYLYLI</sequence>
<dbReference type="InterPro" id="IPR002078">
    <property type="entry name" value="Sigma_54_int"/>
</dbReference>
<feature type="domain" description="Sigma-54 factor interaction" evidence="1">
    <location>
        <begin position="19"/>
        <end position="47"/>
    </location>
</feature>
<keyword evidence="3" id="KW-1185">Reference proteome</keyword>
<dbReference type="AlphaFoldDB" id="A0A6I6ET24"/>
<evidence type="ECO:0000313" key="2">
    <source>
        <dbReference type="EMBL" id="QGU96902.1"/>
    </source>
</evidence>
<name>A0A6I6ET24_9CLOT</name>
<dbReference type="Pfam" id="PF00158">
    <property type="entry name" value="Sigma54_activat"/>
    <property type="match status" value="1"/>
</dbReference>
<reference evidence="2 3" key="1">
    <citation type="submission" date="2019-12" db="EMBL/GenBank/DDBJ databases">
        <title>Genome sequenceing of Clostridium bovifaecis.</title>
        <authorList>
            <person name="Yao Y."/>
        </authorList>
    </citation>
    <scope>NUCLEOTIDE SEQUENCE [LARGE SCALE GENOMIC DNA]</scope>
    <source>
        <strain evidence="2 3">BXX</strain>
    </source>
</reference>
<accession>A0A6I6ET24</accession>